<protein>
    <recommendedName>
        <fullName evidence="5">J domain-containing protein</fullName>
    </recommendedName>
</protein>
<dbReference type="PROSITE" id="PS50076">
    <property type="entry name" value="DNAJ_2"/>
    <property type="match status" value="1"/>
</dbReference>
<keyword evidence="1" id="KW-0235">DNA replication</keyword>
<feature type="region of interest" description="Disordered" evidence="3">
    <location>
        <begin position="90"/>
        <end position="133"/>
    </location>
</feature>
<accession>A0ABU8EGM0</accession>
<keyword evidence="4" id="KW-1133">Transmembrane helix</keyword>
<dbReference type="RefSeq" id="WP_336449109.1">
    <property type="nucleotide sequence ID" value="NZ_JBAWKY010000001.1"/>
</dbReference>
<evidence type="ECO:0000256" key="4">
    <source>
        <dbReference type="SAM" id="Phobius"/>
    </source>
</evidence>
<evidence type="ECO:0000313" key="7">
    <source>
        <dbReference type="Proteomes" id="UP001387110"/>
    </source>
</evidence>
<keyword evidence="7" id="KW-1185">Reference proteome</keyword>
<keyword evidence="2" id="KW-0346">Stress response</keyword>
<evidence type="ECO:0000259" key="5">
    <source>
        <dbReference type="PROSITE" id="PS50076"/>
    </source>
</evidence>
<dbReference type="Pfam" id="PF25155">
    <property type="entry name" value="NTF2_YvbJ"/>
    <property type="match status" value="2"/>
</dbReference>
<evidence type="ECO:0000256" key="2">
    <source>
        <dbReference type="ARBA" id="ARBA00023016"/>
    </source>
</evidence>
<proteinExistence type="predicted"/>
<dbReference type="SUPFAM" id="SSF46565">
    <property type="entry name" value="Chaperone J-domain"/>
    <property type="match status" value="1"/>
</dbReference>
<evidence type="ECO:0000313" key="6">
    <source>
        <dbReference type="EMBL" id="MEI4462063.1"/>
    </source>
</evidence>
<name>A0ABU8EGM0_9BACL</name>
<evidence type="ECO:0000256" key="3">
    <source>
        <dbReference type="SAM" id="MobiDB-lite"/>
    </source>
</evidence>
<organism evidence="6 7">
    <name type="scientific">Exiguobacterium indicum</name>
    <dbReference type="NCBI Taxonomy" id="296995"/>
    <lineage>
        <taxon>Bacteria</taxon>
        <taxon>Bacillati</taxon>
        <taxon>Bacillota</taxon>
        <taxon>Bacilli</taxon>
        <taxon>Bacillales</taxon>
        <taxon>Bacillales Family XII. Incertae Sedis</taxon>
        <taxon>Exiguobacterium</taxon>
    </lineage>
</organism>
<comment type="caution">
    <text evidence="6">The sequence shown here is derived from an EMBL/GenBank/DDBJ whole genome shotgun (WGS) entry which is preliminary data.</text>
</comment>
<gene>
    <name evidence="6" type="ORF">SZL87_06410</name>
</gene>
<dbReference type="InterPro" id="IPR001623">
    <property type="entry name" value="DnaJ_domain"/>
</dbReference>
<keyword evidence="4" id="KW-0472">Membrane</keyword>
<dbReference type="EMBL" id="JBAWKY010000001">
    <property type="protein sequence ID" value="MEI4462063.1"/>
    <property type="molecule type" value="Genomic_DNA"/>
</dbReference>
<keyword evidence="4" id="KW-0812">Transmembrane</keyword>
<feature type="transmembrane region" description="Helical" evidence="4">
    <location>
        <begin position="60"/>
        <end position="80"/>
    </location>
</feature>
<dbReference type="Proteomes" id="UP001387110">
    <property type="component" value="Unassembled WGS sequence"/>
</dbReference>
<evidence type="ECO:0000256" key="1">
    <source>
        <dbReference type="ARBA" id="ARBA00022705"/>
    </source>
</evidence>
<dbReference type="InterPro" id="IPR056902">
    <property type="entry name" value="NTF2_YvbJ"/>
</dbReference>
<sequence length="410" mass="46867">MDPYERLGISRTSSMKELEQAYAEKLEAHPDESEERTEIERAYVVIKYEKKQKNKRNKRTVGIGALVLLLAAGGGTYFFLNQEETPQAVERKKQNASFVIGEEEKKSEEKTDSKSSQDPETQQKPDSKAVSEQDYKDIQDISTLFFRELEDALTDRSVKGLSVSTDTYNQTFQGSLNDLVTGGYIFDGELSVKDIPQNDITIKGDQATVKATVDYSSRSYQPYLHERPESSTIVWELNLVKSGKDWLVNQRKSLSDSADGRGMEVRESVKGDIIDTVHQHAKEWEQAYIDKDTSAFTLFTSAAYLNKQQSYYASMNKRGVYWDGYLDLVEYSPASITVSEKATDLSATVEALCYYEGDYYREEDDSLEESDPGEDIPFKYYLKYDVKNERWYIVDSQPLKSFSQNDTTTY</sequence>
<dbReference type="InterPro" id="IPR036869">
    <property type="entry name" value="J_dom_sf"/>
</dbReference>
<reference evidence="6 7" key="1">
    <citation type="submission" date="2023-12" db="EMBL/GenBank/DDBJ databases">
        <authorList>
            <person name="Easwaran N."/>
            <person name="Lazarus H.P.S."/>
        </authorList>
    </citation>
    <scope>NUCLEOTIDE SEQUENCE [LARGE SCALE GENOMIC DNA]</scope>
    <source>
        <strain evidence="6 7">VIT-2023</strain>
    </source>
</reference>
<feature type="domain" description="J" evidence="5">
    <location>
        <begin position="2"/>
        <end position="62"/>
    </location>
</feature>
<dbReference type="Gene3D" id="1.10.287.110">
    <property type="entry name" value="DnaJ domain"/>
    <property type="match status" value="1"/>
</dbReference>
<feature type="compositionally biased region" description="Basic and acidic residues" evidence="3">
    <location>
        <begin position="102"/>
        <end position="133"/>
    </location>
</feature>